<comment type="subunit">
    <text evidence="5">Binds ribosomal protein uS19.</text>
</comment>
<evidence type="ECO:0000256" key="5">
    <source>
        <dbReference type="HAMAP-Rule" id="MF_00014"/>
    </source>
</evidence>
<dbReference type="Gene3D" id="2.40.30.60">
    <property type="entry name" value="RimM"/>
    <property type="match status" value="1"/>
</dbReference>
<dbReference type="GO" id="GO:0042274">
    <property type="term" value="P:ribosomal small subunit biogenesis"/>
    <property type="evidence" value="ECO:0007669"/>
    <property type="project" value="UniProtKB-UniRule"/>
</dbReference>
<evidence type="ECO:0000256" key="1">
    <source>
        <dbReference type="ARBA" id="ARBA00022490"/>
    </source>
</evidence>
<dbReference type="GO" id="GO:0005840">
    <property type="term" value="C:ribosome"/>
    <property type="evidence" value="ECO:0007669"/>
    <property type="project" value="InterPro"/>
</dbReference>
<evidence type="ECO:0000256" key="4">
    <source>
        <dbReference type="ARBA" id="ARBA00023186"/>
    </source>
</evidence>
<dbReference type="InterPro" id="IPR002676">
    <property type="entry name" value="RimM_N"/>
</dbReference>
<evidence type="ECO:0000256" key="3">
    <source>
        <dbReference type="ARBA" id="ARBA00022552"/>
    </source>
</evidence>
<dbReference type="InterPro" id="IPR011033">
    <property type="entry name" value="PRC_barrel-like_sf"/>
</dbReference>
<dbReference type="NCBIfam" id="TIGR02273">
    <property type="entry name" value="16S_RimM"/>
    <property type="match status" value="1"/>
</dbReference>
<dbReference type="InterPro" id="IPR009000">
    <property type="entry name" value="Transl_B-barrel_sf"/>
</dbReference>
<dbReference type="GO" id="GO:0005737">
    <property type="term" value="C:cytoplasm"/>
    <property type="evidence" value="ECO:0007669"/>
    <property type="project" value="UniProtKB-SubCell"/>
</dbReference>
<dbReference type="GO" id="GO:0043022">
    <property type="term" value="F:ribosome binding"/>
    <property type="evidence" value="ECO:0007669"/>
    <property type="project" value="InterPro"/>
</dbReference>
<dbReference type="Pfam" id="PF01782">
    <property type="entry name" value="RimM"/>
    <property type="match status" value="1"/>
</dbReference>
<dbReference type="SUPFAM" id="SSF50447">
    <property type="entry name" value="Translation proteins"/>
    <property type="match status" value="1"/>
</dbReference>
<proteinExistence type="inferred from homology"/>
<feature type="domain" description="PRC-barrel" evidence="7">
    <location>
        <begin position="107"/>
        <end position="161"/>
    </location>
</feature>
<dbReference type="InterPro" id="IPR011961">
    <property type="entry name" value="RimM"/>
</dbReference>
<dbReference type="Gene3D" id="2.30.30.240">
    <property type="entry name" value="PRC-barrel domain"/>
    <property type="match status" value="1"/>
</dbReference>
<comment type="subcellular location">
    <subcellularLocation>
        <location evidence="5">Cytoplasm</location>
    </subcellularLocation>
</comment>
<feature type="domain" description="RimM N-terminal" evidence="6">
    <location>
        <begin position="20"/>
        <end position="100"/>
    </location>
</feature>
<comment type="function">
    <text evidence="5">An accessory protein needed during the final step in the assembly of 30S ribosomal subunit, possibly for assembly of the head region. Essential for efficient processing of 16S rRNA. May be needed both before and after RbfA during the maturation of 16S rRNA. It has affinity for free ribosomal 30S subunits but not for 70S ribosomes.</text>
</comment>
<dbReference type="PANTHER" id="PTHR33692:SF1">
    <property type="entry name" value="RIBOSOME MATURATION FACTOR RIMM"/>
    <property type="match status" value="1"/>
</dbReference>
<evidence type="ECO:0000313" key="8">
    <source>
        <dbReference type="EMBL" id="BBI59330.1"/>
    </source>
</evidence>
<keyword evidence="3 5" id="KW-0698">rRNA processing</keyword>
<comment type="domain">
    <text evidence="5">The PRC barrel domain binds ribosomal protein uS19.</text>
</comment>
<evidence type="ECO:0000256" key="2">
    <source>
        <dbReference type="ARBA" id="ARBA00022517"/>
    </source>
</evidence>
<dbReference type="Pfam" id="PF05239">
    <property type="entry name" value="PRC"/>
    <property type="match status" value="1"/>
</dbReference>
<keyword evidence="1 5" id="KW-0963">Cytoplasm</keyword>
<evidence type="ECO:0000259" key="6">
    <source>
        <dbReference type="Pfam" id="PF01782"/>
    </source>
</evidence>
<name>A0A455U0A4_9GAMM</name>
<dbReference type="GO" id="GO:0006364">
    <property type="term" value="P:rRNA processing"/>
    <property type="evidence" value="ECO:0007669"/>
    <property type="project" value="UniProtKB-UniRule"/>
</dbReference>
<dbReference type="InterPro" id="IPR027275">
    <property type="entry name" value="PRC-brl_dom"/>
</dbReference>
<evidence type="ECO:0000259" key="7">
    <source>
        <dbReference type="Pfam" id="PF05239"/>
    </source>
</evidence>
<dbReference type="InterPro" id="IPR036976">
    <property type="entry name" value="RimM_N_sf"/>
</dbReference>
<reference evidence="8 9" key="1">
    <citation type="journal article" date="2019" name="Microbiol. Resour. Announc.">
        <title>Complete Genome Sequence of Halomonas sulfidaeris Strain Esulfide1 Isolated from a Metal Sulfide Rock at a Depth of 2,200 Meters, Obtained Using Nanopore Sequencing.</title>
        <authorList>
            <person name="Saito M."/>
            <person name="Nishigata A."/>
            <person name="Galipon J."/>
            <person name="Arakawa K."/>
        </authorList>
    </citation>
    <scope>NUCLEOTIDE SEQUENCE [LARGE SCALE GENOMIC DNA]</scope>
    <source>
        <strain evidence="8 9">ATCC BAA-803</strain>
    </source>
</reference>
<protein>
    <recommendedName>
        <fullName evidence="5">Ribosome maturation factor RimM</fullName>
    </recommendedName>
</protein>
<dbReference type="PANTHER" id="PTHR33692">
    <property type="entry name" value="RIBOSOME MATURATION FACTOR RIMM"/>
    <property type="match status" value="1"/>
</dbReference>
<evidence type="ECO:0000313" key="9">
    <source>
        <dbReference type="Proteomes" id="UP000320231"/>
    </source>
</evidence>
<dbReference type="HAMAP" id="MF_00014">
    <property type="entry name" value="Ribosome_mat_RimM"/>
    <property type="match status" value="1"/>
</dbReference>
<dbReference type="Proteomes" id="UP000320231">
    <property type="component" value="Chromosome"/>
</dbReference>
<gene>
    <name evidence="5 8" type="primary">rimM</name>
    <name evidence="8" type="ORF">HSBAA_06360</name>
</gene>
<accession>A0A455U0A4</accession>
<dbReference type="KEGG" id="hsr:HSBAA_06360"/>
<comment type="similarity">
    <text evidence="5">Belongs to the RimM family.</text>
</comment>
<dbReference type="AlphaFoldDB" id="A0A455U0A4"/>
<sequence>MTRSELRQELSQTDDTHVVLGKLTSPYGVKGWLKVYSYTSPMDSILEYPEWWVRQGETLKRIGIVQGRRQGKGIIVQLEGVDDRSAAEALAQTDILMPKEALPQLAEDEYYWHELEGMAVFTQAGERLGRVSYLFETGANDVMVVRGDSDAIDKRERLLPFCQTMSLSKSVPKRAVWSSTGILSFERDEQ</sequence>
<keyword evidence="4 5" id="KW-0143">Chaperone</keyword>
<keyword evidence="2 5" id="KW-0690">Ribosome biogenesis</keyword>
<dbReference type="EMBL" id="AP019514">
    <property type="protein sequence ID" value="BBI59330.1"/>
    <property type="molecule type" value="Genomic_DNA"/>
</dbReference>
<organism evidence="8 9">
    <name type="scientific">Vreelandella sulfidaeris</name>
    <dbReference type="NCBI Taxonomy" id="115553"/>
    <lineage>
        <taxon>Bacteria</taxon>
        <taxon>Pseudomonadati</taxon>
        <taxon>Pseudomonadota</taxon>
        <taxon>Gammaproteobacteria</taxon>
        <taxon>Oceanospirillales</taxon>
        <taxon>Halomonadaceae</taxon>
        <taxon>Vreelandella</taxon>
    </lineage>
</organism>
<dbReference type="SUPFAM" id="SSF50346">
    <property type="entry name" value="PRC-barrel domain"/>
    <property type="match status" value="1"/>
</dbReference>